<proteinExistence type="predicted"/>
<dbReference type="EMBL" id="JARIHO010000048">
    <property type="protein sequence ID" value="KAJ7322985.1"/>
    <property type="molecule type" value="Genomic_DNA"/>
</dbReference>
<comment type="caution">
    <text evidence="1">The sequence shown here is derived from an EMBL/GenBank/DDBJ whole genome shotgun (WGS) entry which is preliminary data.</text>
</comment>
<reference evidence="1" key="1">
    <citation type="submission" date="2023-03" db="EMBL/GenBank/DDBJ databases">
        <title>Massive genome expansion in bonnet fungi (Mycena s.s.) driven by repeated elements and novel gene families across ecological guilds.</title>
        <authorList>
            <consortium name="Lawrence Berkeley National Laboratory"/>
            <person name="Harder C.B."/>
            <person name="Miyauchi S."/>
            <person name="Viragh M."/>
            <person name="Kuo A."/>
            <person name="Thoen E."/>
            <person name="Andreopoulos B."/>
            <person name="Lu D."/>
            <person name="Skrede I."/>
            <person name="Drula E."/>
            <person name="Henrissat B."/>
            <person name="Morin E."/>
            <person name="Kohler A."/>
            <person name="Barry K."/>
            <person name="LaButti K."/>
            <person name="Morin E."/>
            <person name="Salamov A."/>
            <person name="Lipzen A."/>
            <person name="Mereny Z."/>
            <person name="Hegedus B."/>
            <person name="Baldrian P."/>
            <person name="Stursova M."/>
            <person name="Weitz H."/>
            <person name="Taylor A."/>
            <person name="Grigoriev I.V."/>
            <person name="Nagy L.G."/>
            <person name="Martin F."/>
            <person name="Kauserud H."/>
        </authorList>
    </citation>
    <scope>NUCLEOTIDE SEQUENCE</scope>
    <source>
        <strain evidence="1">CBHHK002</strain>
    </source>
</reference>
<keyword evidence="2" id="KW-1185">Reference proteome</keyword>
<organism evidence="1 2">
    <name type="scientific">Mycena albidolilacea</name>
    <dbReference type="NCBI Taxonomy" id="1033008"/>
    <lineage>
        <taxon>Eukaryota</taxon>
        <taxon>Fungi</taxon>
        <taxon>Dikarya</taxon>
        <taxon>Basidiomycota</taxon>
        <taxon>Agaricomycotina</taxon>
        <taxon>Agaricomycetes</taxon>
        <taxon>Agaricomycetidae</taxon>
        <taxon>Agaricales</taxon>
        <taxon>Marasmiineae</taxon>
        <taxon>Mycenaceae</taxon>
        <taxon>Mycena</taxon>
    </lineage>
</organism>
<dbReference type="AlphaFoldDB" id="A0AAD6ZHT0"/>
<evidence type="ECO:0000313" key="2">
    <source>
        <dbReference type="Proteomes" id="UP001218218"/>
    </source>
</evidence>
<gene>
    <name evidence="1" type="ORF">DFH08DRAFT_888459</name>
</gene>
<dbReference type="Gene3D" id="3.20.19.10">
    <property type="entry name" value="Aconitase, domain 4"/>
    <property type="match status" value="1"/>
</dbReference>
<evidence type="ECO:0000313" key="1">
    <source>
        <dbReference type="EMBL" id="KAJ7322985.1"/>
    </source>
</evidence>
<dbReference type="InterPro" id="IPR015928">
    <property type="entry name" value="Aconitase/3IPM_dehydase_swvl"/>
</dbReference>
<protein>
    <submittedName>
        <fullName evidence="1">Uncharacterized protein</fullName>
    </submittedName>
</protein>
<sequence>MMQNGMLAIPMPADECQKISVYASDGSQIRVDLESQEISLNSDQPSLPFHINPHSRLCFLKGSDDIEMSMQKVDLIGNFEAGRTETRPLVRRYHSPEHESHTRGGYSGLVIISLNICWFGSSSVAR</sequence>
<dbReference type="Proteomes" id="UP001218218">
    <property type="component" value="Unassembled WGS sequence"/>
</dbReference>
<name>A0AAD6ZHT0_9AGAR</name>
<accession>A0AAD6ZHT0</accession>